<dbReference type="PANTHER" id="PTHR21240">
    <property type="entry name" value="2-AMINO-3-CARBOXYLMUCONATE-6-SEMIALDEHYDE DECARBOXYLASE"/>
    <property type="match status" value="1"/>
</dbReference>
<sequence length="279" mass="31644">MVIDFHSHVFPEAIAEKALSHIEETDECHRVTNGTMKDFQENIQNSGVNLSILLPVATSPKQFETINKVALGYNEKYDNVLSFGGAHPLSNHWKEELKEIKSMGFKGIKMHPDCQDTPLDSEESIRFIDYAAQLGLVNVIHTGFDPNYHGSTNCDPRAIRNLLDALGEDIPNLVLAHLGGLDFHPEDIDLICDSKVYFDIACYNFIPIKDDLIQKIVKRHGADKIVFGSDCPWSDPKSDIERILTYDLSDEEKDKIFYKNALKLLKMKEEDIKVKSYAF</sequence>
<dbReference type="SUPFAM" id="SSF51556">
    <property type="entry name" value="Metallo-dependent hydrolases"/>
    <property type="match status" value="1"/>
</dbReference>
<dbReference type="EMBL" id="FOJY01000013">
    <property type="protein sequence ID" value="SFB20879.1"/>
    <property type="molecule type" value="Genomic_DNA"/>
</dbReference>
<dbReference type="AlphaFoldDB" id="A0A1I0Z563"/>
<dbReference type="Gene3D" id="3.20.20.140">
    <property type="entry name" value="Metal-dependent hydrolases"/>
    <property type="match status" value="1"/>
</dbReference>
<keyword evidence="1" id="KW-0456">Lyase</keyword>
<dbReference type="GO" id="GO:0016831">
    <property type="term" value="F:carboxy-lyase activity"/>
    <property type="evidence" value="ECO:0007669"/>
    <property type="project" value="InterPro"/>
</dbReference>
<evidence type="ECO:0000259" key="2">
    <source>
        <dbReference type="Pfam" id="PF04909"/>
    </source>
</evidence>
<organism evidence="3 4">
    <name type="scientific">Acetitomaculum ruminis DSM 5522</name>
    <dbReference type="NCBI Taxonomy" id="1120918"/>
    <lineage>
        <taxon>Bacteria</taxon>
        <taxon>Bacillati</taxon>
        <taxon>Bacillota</taxon>
        <taxon>Clostridia</taxon>
        <taxon>Lachnospirales</taxon>
        <taxon>Lachnospiraceae</taxon>
        <taxon>Acetitomaculum</taxon>
    </lineage>
</organism>
<evidence type="ECO:0000313" key="4">
    <source>
        <dbReference type="Proteomes" id="UP000198838"/>
    </source>
</evidence>
<evidence type="ECO:0000313" key="3">
    <source>
        <dbReference type="EMBL" id="SFB20879.1"/>
    </source>
</evidence>
<dbReference type="InterPro" id="IPR006680">
    <property type="entry name" value="Amidohydro-rel"/>
</dbReference>
<keyword evidence="4" id="KW-1185">Reference proteome</keyword>
<dbReference type="GO" id="GO:0016787">
    <property type="term" value="F:hydrolase activity"/>
    <property type="evidence" value="ECO:0007669"/>
    <property type="project" value="InterPro"/>
</dbReference>
<dbReference type="RefSeq" id="WP_092873003.1">
    <property type="nucleotide sequence ID" value="NZ_FOJY01000013.1"/>
</dbReference>
<dbReference type="GO" id="GO:0005737">
    <property type="term" value="C:cytoplasm"/>
    <property type="evidence" value="ECO:0007669"/>
    <property type="project" value="TreeGrafter"/>
</dbReference>
<dbReference type="OrthoDB" id="9771932at2"/>
<protein>
    <recommendedName>
        <fullName evidence="2">Amidohydrolase-related domain-containing protein</fullName>
    </recommendedName>
</protein>
<feature type="domain" description="Amidohydrolase-related" evidence="2">
    <location>
        <begin position="56"/>
        <end position="266"/>
    </location>
</feature>
<dbReference type="Pfam" id="PF04909">
    <property type="entry name" value="Amidohydro_2"/>
    <property type="match status" value="1"/>
</dbReference>
<dbReference type="Proteomes" id="UP000198838">
    <property type="component" value="Unassembled WGS sequence"/>
</dbReference>
<dbReference type="STRING" id="1120918.SAMN05216249_11335"/>
<dbReference type="PANTHER" id="PTHR21240:SF28">
    <property type="entry name" value="ISO-OROTATE DECARBOXYLASE (EUROFUNG)"/>
    <property type="match status" value="1"/>
</dbReference>
<proteinExistence type="predicted"/>
<dbReference type="CDD" id="cd01292">
    <property type="entry name" value="metallo-dependent_hydrolases"/>
    <property type="match status" value="1"/>
</dbReference>
<dbReference type="InterPro" id="IPR032466">
    <property type="entry name" value="Metal_Hydrolase"/>
</dbReference>
<gene>
    <name evidence="3" type="ORF">SAMN05216249_11335</name>
</gene>
<reference evidence="3 4" key="1">
    <citation type="submission" date="2016-10" db="EMBL/GenBank/DDBJ databases">
        <authorList>
            <person name="de Groot N.N."/>
        </authorList>
    </citation>
    <scope>NUCLEOTIDE SEQUENCE [LARGE SCALE GENOMIC DNA]</scope>
    <source>
        <strain evidence="3 4">DSM 5522</strain>
    </source>
</reference>
<dbReference type="InterPro" id="IPR032465">
    <property type="entry name" value="ACMSD"/>
</dbReference>
<accession>A0A1I0Z563</accession>
<evidence type="ECO:0000256" key="1">
    <source>
        <dbReference type="ARBA" id="ARBA00023239"/>
    </source>
</evidence>
<dbReference type="GO" id="GO:0019748">
    <property type="term" value="P:secondary metabolic process"/>
    <property type="evidence" value="ECO:0007669"/>
    <property type="project" value="TreeGrafter"/>
</dbReference>
<name>A0A1I0Z563_9FIRM</name>